<feature type="transmembrane region" description="Helical" evidence="1">
    <location>
        <begin position="81"/>
        <end position="105"/>
    </location>
</feature>
<keyword evidence="3" id="KW-1185">Reference proteome</keyword>
<sequence>KERKREHSLCIHASLPAPAFLLPRARVLAVPASFFLCINAPVAALAFPSFAFAFSVVAPASFFLCVHASVVVLAFPSSAFAFSVAAPASFFLCVHASVAVPISFFRRVHAFSPPSTLFSFFCVRDQTILW</sequence>
<keyword evidence="1" id="KW-1133">Transmembrane helix</keyword>
<organism evidence="2 3">
    <name type="scientific">Citrullus colocynthis</name>
    <name type="common">colocynth</name>
    <dbReference type="NCBI Taxonomy" id="252529"/>
    <lineage>
        <taxon>Eukaryota</taxon>
        <taxon>Viridiplantae</taxon>
        <taxon>Streptophyta</taxon>
        <taxon>Embryophyta</taxon>
        <taxon>Tracheophyta</taxon>
        <taxon>Spermatophyta</taxon>
        <taxon>Magnoliopsida</taxon>
        <taxon>eudicotyledons</taxon>
        <taxon>Gunneridae</taxon>
        <taxon>Pentapetalae</taxon>
        <taxon>rosids</taxon>
        <taxon>fabids</taxon>
        <taxon>Cucurbitales</taxon>
        <taxon>Cucurbitaceae</taxon>
        <taxon>Benincaseae</taxon>
        <taxon>Citrullus</taxon>
    </lineage>
</organism>
<dbReference type="EMBL" id="OZ021745">
    <property type="protein sequence ID" value="CAK9313682.1"/>
    <property type="molecule type" value="Genomic_DNA"/>
</dbReference>
<reference evidence="2 3" key="1">
    <citation type="submission" date="2024-03" db="EMBL/GenBank/DDBJ databases">
        <authorList>
            <person name="Gkanogiannis A."/>
            <person name="Becerra Lopez-Lavalle L."/>
        </authorList>
    </citation>
    <scope>NUCLEOTIDE SEQUENCE [LARGE SCALE GENOMIC DNA]</scope>
</reference>
<evidence type="ECO:0008006" key="4">
    <source>
        <dbReference type="Google" id="ProtNLM"/>
    </source>
</evidence>
<evidence type="ECO:0000313" key="2">
    <source>
        <dbReference type="EMBL" id="CAK9313682.1"/>
    </source>
</evidence>
<protein>
    <recommendedName>
        <fullName evidence="4">Transmembrane protein</fullName>
    </recommendedName>
</protein>
<keyword evidence="1" id="KW-0472">Membrane</keyword>
<feature type="non-terminal residue" evidence="2">
    <location>
        <position position="130"/>
    </location>
</feature>
<evidence type="ECO:0000313" key="3">
    <source>
        <dbReference type="Proteomes" id="UP001642487"/>
    </source>
</evidence>
<evidence type="ECO:0000256" key="1">
    <source>
        <dbReference type="SAM" id="Phobius"/>
    </source>
</evidence>
<gene>
    <name evidence="2" type="ORF">CITCOLO1_LOCUS5410</name>
</gene>
<name>A0ABP0XZU1_9ROSI</name>
<keyword evidence="1" id="KW-0812">Transmembrane</keyword>
<feature type="non-terminal residue" evidence="2">
    <location>
        <position position="1"/>
    </location>
</feature>
<accession>A0ABP0XZU1</accession>
<proteinExistence type="predicted"/>
<feature type="transmembrane region" description="Helical" evidence="1">
    <location>
        <begin position="54"/>
        <end position="75"/>
    </location>
</feature>
<feature type="transmembrane region" description="Helical" evidence="1">
    <location>
        <begin position="28"/>
        <end position="47"/>
    </location>
</feature>
<dbReference type="Proteomes" id="UP001642487">
    <property type="component" value="Chromosome 11"/>
</dbReference>